<dbReference type="VEuPathDB" id="FungiDB:SeMB42_g04082"/>
<reference evidence="3 4" key="1">
    <citation type="journal article" date="2019" name="Sci. Rep.">
        <title>Comparative genomics of chytrid fungi reveal insights into the obligate biotrophic and pathogenic lifestyle of Synchytrium endobioticum.</title>
        <authorList>
            <person name="van de Vossenberg B.T.L.H."/>
            <person name="Warris S."/>
            <person name="Nguyen H.D.T."/>
            <person name="van Gent-Pelzer M.P.E."/>
            <person name="Joly D.L."/>
            <person name="van de Geest H.C."/>
            <person name="Bonants P.J.M."/>
            <person name="Smith D.S."/>
            <person name="Levesque C.A."/>
            <person name="van der Lee T.A.J."/>
        </authorList>
    </citation>
    <scope>NUCLEOTIDE SEQUENCE [LARGE SCALE GENOMIC DNA]</scope>
    <source>
        <strain evidence="3 4">LEV6574</strain>
    </source>
</reference>
<feature type="chain" id="PRO_5021200141" description="ENTH domain-containing protein" evidence="2">
    <location>
        <begin position="25"/>
        <end position="466"/>
    </location>
</feature>
<feature type="signal peptide" evidence="2">
    <location>
        <begin position="1"/>
        <end position="24"/>
    </location>
</feature>
<dbReference type="Proteomes" id="UP000320475">
    <property type="component" value="Unassembled WGS sequence"/>
</dbReference>
<sequence length="466" mass="52030">MVNPIKVGVAALLIFVTFSQSAPADPSDHRMAKALIARRLRIIEGGATSVTRCKGLVLAIAEDRDPIPCILQEIENIVGIEFPESSGYTSHEVLTPSVFQAMGQSQLRIARAYHAYILEMLKRLFLYIQSHVPGQPANLMGCNRLLAGLALVRDVLVVYYMLENALCRYYRRATRCDELVLPNYHDGQQPVAEHCRDMAKPFDYSKNLRYIMRSSLKKEIAQLRGGCGPSRTERDAQPVRPAHECLIADGARQERNLPRDASEACGVLRRPSEVDTLITHHHQLLYEYQASVAEGAQAARQNYNMFNQPNAHGNNEASPSVINLTNDEDESTQNYENSIGRLYCFGSDRHHEDDRNRPAPELIDFFGRSEKPPLDVSLGMHDPERWKGTTPPVEEPSPLALSSSHWHHSEASSSSHWHRSESSSHSHGKGKRPMNLGSAEDIYSTQQPQGGRRAHGKSRLGDASKG</sequence>
<organism evidence="3 4">
    <name type="scientific">Synchytrium endobioticum</name>
    <dbReference type="NCBI Taxonomy" id="286115"/>
    <lineage>
        <taxon>Eukaryota</taxon>
        <taxon>Fungi</taxon>
        <taxon>Fungi incertae sedis</taxon>
        <taxon>Chytridiomycota</taxon>
        <taxon>Chytridiomycota incertae sedis</taxon>
        <taxon>Chytridiomycetes</taxon>
        <taxon>Synchytriales</taxon>
        <taxon>Synchytriaceae</taxon>
        <taxon>Synchytrium</taxon>
    </lineage>
</organism>
<evidence type="ECO:0000256" key="1">
    <source>
        <dbReference type="SAM" id="MobiDB-lite"/>
    </source>
</evidence>
<protein>
    <recommendedName>
        <fullName evidence="5">ENTH domain-containing protein</fullName>
    </recommendedName>
</protein>
<feature type="region of interest" description="Disordered" evidence="1">
    <location>
        <begin position="349"/>
        <end position="466"/>
    </location>
</feature>
<gene>
    <name evidence="3" type="ORF">SeLEV6574_g00570</name>
</gene>
<feature type="compositionally biased region" description="Basic and acidic residues" evidence="1">
    <location>
        <begin position="349"/>
        <end position="358"/>
    </location>
</feature>
<evidence type="ECO:0008006" key="5">
    <source>
        <dbReference type="Google" id="ProtNLM"/>
    </source>
</evidence>
<evidence type="ECO:0000256" key="2">
    <source>
        <dbReference type="SAM" id="SignalP"/>
    </source>
</evidence>
<accession>A0A507DH90</accession>
<evidence type="ECO:0000313" key="4">
    <source>
        <dbReference type="Proteomes" id="UP000320475"/>
    </source>
</evidence>
<evidence type="ECO:0000313" key="3">
    <source>
        <dbReference type="EMBL" id="TPX50973.1"/>
    </source>
</evidence>
<dbReference type="EMBL" id="QEAM01000010">
    <property type="protein sequence ID" value="TPX50973.1"/>
    <property type="molecule type" value="Genomic_DNA"/>
</dbReference>
<comment type="caution">
    <text evidence="3">The sequence shown here is derived from an EMBL/GenBank/DDBJ whole genome shotgun (WGS) entry which is preliminary data.</text>
</comment>
<dbReference type="AlphaFoldDB" id="A0A507DH90"/>
<name>A0A507DH90_9FUNG</name>
<keyword evidence="2" id="KW-0732">Signal</keyword>
<proteinExistence type="predicted"/>